<evidence type="ECO:0000313" key="2">
    <source>
        <dbReference type="Ensembl" id="ENSPTEP00000035662.1"/>
    </source>
</evidence>
<reference evidence="2" key="2">
    <citation type="submission" date="2025-09" db="UniProtKB">
        <authorList>
            <consortium name="Ensembl"/>
        </authorList>
    </citation>
    <scope>IDENTIFICATION</scope>
</reference>
<dbReference type="PANTHER" id="PTHR46254">
    <property type="entry name" value="PROTEIN GVQW1-RELATED"/>
    <property type="match status" value="1"/>
</dbReference>
<organism evidence="2 3">
    <name type="scientific">Piliocolobus tephrosceles</name>
    <name type="common">Ugandan red Colobus</name>
    <dbReference type="NCBI Taxonomy" id="591936"/>
    <lineage>
        <taxon>Eukaryota</taxon>
        <taxon>Metazoa</taxon>
        <taxon>Chordata</taxon>
        <taxon>Craniata</taxon>
        <taxon>Vertebrata</taxon>
        <taxon>Euteleostomi</taxon>
        <taxon>Mammalia</taxon>
        <taxon>Eutheria</taxon>
        <taxon>Euarchontoglires</taxon>
        <taxon>Primates</taxon>
        <taxon>Haplorrhini</taxon>
        <taxon>Catarrhini</taxon>
        <taxon>Cercopithecidae</taxon>
        <taxon>Colobinae</taxon>
        <taxon>Piliocolobus</taxon>
    </lineage>
</organism>
<name>A0A8C9IG00_9PRIM</name>
<dbReference type="Ensembl" id="ENSPTET00000048493.1">
    <property type="protein sequence ID" value="ENSPTEP00000035662.1"/>
    <property type="gene ID" value="ENSPTEG00000033617.1"/>
</dbReference>
<proteinExistence type="predicted"/>
<protein>
    <submittedName>
        <fullName evidence="2">Uncharacterized protein</fullName>
    </submittedName>
</protein>
<dbReference type="Proteomes" id="UP000694416">
    <property type="component" value="Unplaced"/>
</dbReference>
<feature type="region of interest" description="Disordered" evidence="1">
    <location>
        <begin position="1"/>
        <end position="36"/>
    </location>
</feature>
<dbReference type="PANTHER" id="PTHR46254:SF6">
    <property type="entry name" value="HIGH MOBILITY GROUP AT-HOOK 2"/>
    <property type="match status" value="1"/>
</dbReference>
<feature type="compositionally biased region" description="Basic residues" evidence="1">
    <location>
        <begin position="1"/>
        <end position="14"/>
    </location>
</feature>
<evidence type="ECO:0000256" key="1">
    <source>
        <dbReference type="SAM" id="MobiDB-lite"/>
    </source>
</evidence>
<reference evidence="2" key="1">
    <citation type="submission" date="2025-08" db="UniProtKB">
        <authorList>
            <consortium name="Ensembl"/>
        </authorList>
    </citation>
    <scope>IDENTIFICATION</scope>
</reference>
<evidence type="ECO:0000313" key="3">
    <source>
        <dbReference type="Proteomes" id="UP000694416"/>
    </source>
</evidence>
<accession>A0A8C9IG00</accession>
<dbReference type="AlphaFoldDB" id="A0A8C9IG00"/>
<sequence>MGKVHHQGRCRHRQFPGDTLAVLPTPGSLKGSSSDAQAGVQWCDHSSLQCQPPRVKQSSRVAGTTDGVLLYHQAGVHWGNLGSLQPPPPGFKRFSCLSLPSSWNYRHTPPHPANFCIFSRNRVLPCWSGWS</sequence>
<keyword evidence="3" id="KW-1185">Reference proteome</keyword>